<comment type="caution">
    <text evidence="4">The sequence shown here is derived from an EMBL/GenBank/DDBJ whole genome shotgun (WGS) entry which is preliminary data.</text>
</comment>
<dbReference type="InterPro" id="IPR036271">
    <property type="entry name" value="Tet_transcr_reg_TetR-rel_C_sf"/>
</dbReference>
<dbReference type="PANTHER" id="PTHR30055">
    <property type="entry name" value="HTH-TYPE TRANSCRIPTIONAL REGULATOR RUTR"/>
    <property type="match status" value="1"/>
</dbReference>
<dbReference type="Gene3D" id="1.10.357.10">
    <property type="entry name" value="Tetracycline Repressor, domain 2"/>
    <property type="match status" value="1"/>
</dbReference>
<dbReference type="RefSeq" id="WP_020515348.1">
    <property type="nucleotide sequence ID" value="NZ_JBIAZU010000009.1"/>
</dbReference>
<dbReference type="SUPFAM" id="SSF46689">
    <property type="entry name" value="Homeodomain-like"/>
    <property type="match status" value="1"/>
</dbReference>
<evidence type="ECO:0000313" key="5">
    <source>
        <dbReference type="Proteomes" id="UP001602245"/>
    </source>
</evidence>
<feature type="domain" description="HTH tetR-type" evidence="3">
    <location>
        <begin position="15"/>
        <end position="75"/>
    </location>
</feature>
<evidence type="ECO:0000256" key="2">
    <source>
        <dbReference type="PROSITE-ProRule" id="PRU00335"/>
    </source>
</evidence>
<dbReference type="EMBL" id="JBIAZU010000009">
    <property type="protein sequence ID" value="MFF5296876.1"/>
    <property type="molecule type" value="Genomic_DNA"/>
</dbReference>
<keyword evidence="1 2" id="KW-0238">DNA-binding</keyword>
<dbReference type="InterPro" id="IPR001647">
    <property type="entry name" value="HTH_TetR"/>
</dbReference>
<dbReference type="InterPro" id="IPR050109">
    <property type="entry name" value="HTH-type_TetR-like_transc_reg"/>
</dbReference>
<evidence type="ECO:0000259" key="3">
    <source>
        <dbReference type="PROSITE" id="PS50977"/>
    </source>
</evidence>
<dbReference type="InterPro" id="IPR041583">
    <property type="entry name" value="TetR_C_31"/>
</dbReference>
<evidence type="ECO:0000256" key="1">
    <source>
        <dbReference type="ARBA" id="ARBA00023125"/>
    </source>
</evidence>
<dbReference type="InterPro" id="IPR009057">
    <property type="entry name" value="Homeodomain-like_sf"/>
</dbReference>
<gene>
    <name evidence="4" type="ORF">ACFY35_46225</name>
</gene>
<organism evidence="4 5">
    <name type="scientific">Paractinoplanes globisporus</name>
    <dbReference type="NCBI Taxonomy" id="113565"/>
    <lineage>
        <taxon>Bacteria</taxon>
        <taxon>Bacillati</taxon>
        <taxon>Actinomycetota</taxon>
        <taxon>Actinomycetes</taxon>
        <taxon>Micromonosporales</taxon>
        <taxon>Micromonosporaceae</taxon>
        <taxon>Paractinoplanes</taxon>
    </lineage>
</organism>
<sequence>MTTIPAARSPRRYDPERKSRIVDAAIETIARHGVAGTTMRRIAAAADVPLGSLTYHFDGLDDLLAQAFQRHAERMSPLYEAHFHGVRDETGFVDAVTDLIHGDAGADTRDWAVAYELYLAALRNPALRSVTEAWMRRSRAVLERFVDPVTARGVDALIEGMVMHLTLSTATFDRADTHAIVARLLEVSR</sequence>
<dbReference type="Proteomes" id="UP001602245">
    <property type="component" value="Unassembled WGS sequence"/>
</dbReference>
<proteinExistence type="predicted"/>
<accession>A0ABW6WUB4</accession>
<dbReference type="SUPFAM" id="SSF48498">
    <property type="entry name" value="Tetracyclin repressor-like, C-terminal domain"/>
    <property type="match status" value="1"/>
</dbReference>
<dbReference type="PANTHER" id="PTHR30055:SF231">
    <property type="entry name" value="TRANSCRIPTIONAL REGULATORY PROTEIN (PROBABLY DEOR-FAMILY)-RELATED"/>
    <property type="match status" value="1"/>
</dbReference>
<keyword evidence="5" id="KW-1185">Reference proteome</keyword>
<name>A0ABW6WUB4_9ACTN</name>
<dbReference type="PROSITE" id="PS50977">
    <property type="entry name" value="HTH_TETR_2"/>
    <property type="match status" value="1"/>
</dbReference>
<protein>
    <submittedName>
        <fullName evidence="4">TetR/AcrR family transcriptional regulator</fullName>
    </submittedName>
</protein>
<dbReference type="Pfam" id="PF17940">
    <property type="entry name" value="TetR_C_31"/>
    <property type="match status" value="1"/>
</dbReference>
<dbReference type="Pfam" id="PF00440">
    <property type="entry name" value="TetR_N"/>
    <property type="match status" value="1"/>
</dbReference>
<reference evidence="4 5" key="1">
    <citation type="submission" date="2024-10" db="EMBL/GenBank/DDBJ databases">
        <title>The Natural Products Discovery Center: Release of the First 8490 Sequenced Strains for Exploring Actinobacteria Biosynthetic Diversity.</title>
        <authorList>
            <person name="Kalkreuter E."/>
            <person name="Kautsar S.A."/>
            <person name="Yang D."/>
            <person name="Bader C.D."/>
            <person name="Teijaro C.N."/>
            <person name="Fluegel L."/>
            <person name="Davis C.M."/>
            <person name="Simpson J.R."/>
            <person name="Lauterbach L."/>
            <person name="Steele A.D."/>
            <person name="Gui C."/>
            <person name="Meng S."/>
            <person name="Li G."/>
            <person name="Viehrig K."/>
            <person name="Ye F."/>
            <person name="Su P."/>
            <person name="Kiefer A.F."/>
            <person name="Nichols A."/>
            <person name="Cepeda A.J."/>
            <person name="Yan W."/>
            <person name="Fan B."/>
            <person name="Jiang Y."/>
            <person name="Adhikari A."/>
            <person name="Zheng C.-J."/>
            <person name="Schuster L."/>
            <person name="Cowan T.M."/>
            <person name="Smanski M.J."/>
            <person name="Chevrette M.G."/>
            <person name="De Carvalho L.P.S."/>
            <person name="Shen B."/>
        </authorList>
    </citation>
    <scope>NUCLEOTIDE SEQUENCE [LARGE SCALE GENOMIC DNA]</scope>
    <source>
        <strain evidence="4 5">NPDC000087</strain>
    </source>
</reference>
<feature type="DNA-binding region" description="H-T-H motif" evidence="2">
    <location>
        <begin position="38"/>
        <end position="57"/>
    </location>
</feature>
<evidence type="ECO:0000313" key="4">
    <source>
        <dbReference type="EMBL" id="MFF5296876.1"/>
    </source>
</evidence>